<organism evidence="2 3">
    <name type="scientific">Dactylosporangium maewongense</name>
    <dbReference type="NCBI Taxonomy" id="634393"/>
    <lineage>
        <taxon>Bacteria</taxon>
        <taxon>Bacillati</taxon>
        <taxon>Actinomycetota</taxon>
        <taxon>Actinomycetes</taxon>
        <taxon>Micromonosporales</taxon>
        <taxon>Micromonosporaceae</taxon>
        <taxon>Dactylosporangium</taxon>
    </lineage>
</organism>
<keyword evidence="3" id="KW-1185">Reference proteome</keyword>
<evidence type="ECO:0000313" key="3">
    <source>
        <dbReference type="Proteomes" id="UP001501470"/>
    </source>
</evidence>
<gene>
    <name evidence="2" type="ORF">GCM10009827_015860</name>
</gene>
<sequence length="253" mass="28568">MGQLSLFGPNADGPDPKPQSDQAVRLSVLITVKAAPNPSERHGETVCVAGLSTDLERRGWIRLYPINFRELASDDKFRKYDIVTVDAKPARQDQCRESFKPLVGSMVNVRHLDPWKPRSKLLDPWVEESMCRLNRDARADHSAQSLALVRPLRVDGLDIETHPGWTADEQRKIDAYVNQLDLLSSEPRTSLEAPRLRAYYRYHCHEPRCSGHPAGTTRLGVRSLPAAPRPPVGRRTARCRANKVSRRTVRSHS</sequence>
<feature type="region of interest" description="Disordered" evidence="1">
    <location>
        <begin position="215"/>
        <end position="253"/>
    </location>
</feature>
<accession>A0ABN1ZSI0</accession>
<feature type="region of interest" description="Disordered" evidence="1">
    <location>
        <begin position="1"/>
        <end position="21"/>
    </location>
</feature>
<evidence type="ECO:0000313" key="2">
    <source>
        <dbReference type="EMBL" id="GAA1503600.1"/>
    </source>
</evidence>
<dbReference type="RefSeq" id="WP_344501118.1">
    <property type="nucleotide sequence ID" value="NZ_BAAAQD010000002.1"/>
</dbReference>
<name>A0ABN1ZSI0_9ACTN</name>
<comment type="caution">
    <text evidence="2">The sequence shown here is derived from an EMBL/GenBank/DDBJ whole genome shotgun (WGS) entry which is preliminary data.</text>
</comment>
<evidence type="ECO:0000256" key="1">
    <source>
        <dbReference type="SAM" id="MobiDB-lite"/>
    </source>
</evidence>
<dbReference type="EMBL" id="BAAAQD010000002">
    <property type="protein sequence ID" value="GAA1503600.1"/>
    <property type="molecule type" value="Genomic_DNA"/>
</dbReference>
<dbReference type="Proteomes" id="UP001501470">
    <property type="component" value="Unassembled WGS sequence"/>
</dbReference>
<feature type="compositionally biased region" description="Basic residues" evidence="1">
    <location>
        <begin position="235"/>
        <end position="253"/>
    </location>
</feature>
<proteinExistence type="predicted"/>
<reference evidence="2 3" key="1">
    <citation type="journal article" date="2019" name="Int. J. Syst. Evol. Microbiol.">
        <title>The Global Catalogue of Microorganisms (GCM) 10K type strain sequencing project: providing services to taxonomists for standard genome sequencing and annotation.</title>
        <authorList>
            <consortium name="The Broad Institute Genomics Platform"/>
            <consortium name="The Broad Institute Genome Sequencing Center for Infectious Disease"/>
            <person name="Wu L."/>
            <person name="Ma J."/>
        </authorList>
    </citation>
    <scope>NUCLEOTIDE SEQUENCE [LARGE SCALE GENOMIC DNA]</scope>
    <source>
        <strain evidence="2 3">JCM 15933</strain>
    </source>
</reference>
<protein>
    <submittedName>
        <fullName evidence="2">Uncharacterized protein</fullName>
    </submittedName>
</protein>